<dbReference type="OrthoDB" id="1614215at2759"/>
<name>A0A9P1EI44_CUSEU</name>
<evidence type="ECO:0000256" key="1">
    <source>
        <dbReference type="ARBA" id="ARBA00022723"/>
    </source>
</evidence>
<feature type="domain" description="SWIM-type" evidence="6">
    <location>
        <begin position="644"/>
        <end position="676"/>
    </location>
</feature>
<keyword evidence="2 4" id="KW-0863">Zinc-finger</keyword>
<dbReference type="Pfam" id="PF10551">
    <property type="entry name" value="MULE"/>
    <property type="match status" value="1"/>
</dbReference>
<evidence type="ECO:0000256" key="3">
    <source>
        <dbReference type="ARBA" id="ARBA00022833"/>
    </source>
</evidence>
<evidence type="ECO:0000256" key="4">
    <source>
        <dbReference type="PROSITE-ProRule" id="PRU00325"/>
    </source>
</evidence>
<feature type="region of interest" description="Disordered" evidence="5">
    <location>
        <begin position="721"/>
        <end position="744"/>
    </location>
</feature>
<accession>A0A9P1EI44</accession>
<proteinExistence type="predicted"/>
<keyword evidence="1" id="KW-0479">Metal-binding</keyword>
<dbReference type="InterPro" id="IPR006564">
    <property type="entry name" value="Znf_PMZ"/>
</dbReference>
<keyword evidence="3" id="KW-0862">Zinc</keyword>
<sequence>MDSIPVGYPEMWIMIKYDGQWVSNTLFSSIHVAGLTIPSNCTYDSLYYRVCAAMGENYAGKNIKISYVFATCPPPVNVCDDDGLHFYLQLKSFQKDPMQMPLCVEFFSGEEVDATSREEQSITGGVDIDNESVFNHSSEVEERGGCSCGGCDGEDNNFTHNLDMDFEFEHISSADIMRLNSRVDEEIHNMPVLNHFEPTRIALNSIYGSKKELDLHLKMYAITNFFQYRTKTSCPKVLHVVCVDPDCKWAVRGVRIDGVSLFQVKRFDSEHTCPIDVHQRNSRQATSRIIAELIKHEYGDASNKSYPPKSIMLDMETKYGIYMSYKKAWIAKEMTMELDMGSEKDSYARLPSMCHVLERSNPGSIVSYSCKENGEFNNFFMCLSAWREGWINCIPVIIVDESFLKSYYKGTLLTPCTQDANKQIFQLVFGICSGENTENWSWFFNMLKHSLMHMDDLYIVSDRHEGIITSVHSVFPHAEHGYCVYHILANLKTRFRGTQKTVSWKFLQAARVGSVYECEGYLQMLDSEDPRIRTYLERMGHHKWSRAYASRNRYSAMMSNNVESLNAINATAREYPICKLIEFVIARMQKWFCERRESSSSNNCRLSAHFESELAVLQDMAAVMRVKPSCVFEFEVFDKRSRSYVVNLKERTCNCREFQLDGFLCVHAVAAIRSRPGLSCYDYISEFYTAHHWAQTYRGIIHPIGSPDGWMVPSHVKQITCSPSSCESRPPGRPKTRRIPSAGEHVRRQKCTRCLMIGHNRKTCRNPIPLHMG</sequence>
<dbReference type="SMART" id="SM00575">
    <property type="entry name" value="ZnF_PMZ"/>
    <property type="match status" value="1"/>
</dbReference>
<dbReference type="PANTHER" id="PTHR31973">
    <property type="entry name" value="POLYPROTEIN, PUTATIVE-RELATED"/>
    <property type="match status" value="1"/>
</dbReference>
<dbReference type="PANTHER" id="PTHR31973:SF113">
    <property type="entry name" value="PROTEIN FAR1-RELATED SEQUENCE 5-LIKE"/>
    <property type="match status" value="1"/>
</dbReference>
<reference evidence="7" key="1">
    <citation type="submission" date="2022-07" db="EMBL/GenBank/DDBJ databases">
        <authorList>
            <person name="Macas J."/>
            <person name="Novak P."/>
            <person name="Neumann P."/>
        </authorList>
    </citation>
    <scope>NUCLEOTIDE SEQUENCE</scope>
</reference>
<dbReference type="InterPro" id="IPR018289">
    <property type="entry name" value="MULE_transposase_dom"/>
</dbReference>
<organism evidence="7 8">
    <name type="scientific">Cuscuta europaea</name>
    <name type="common">European dodder</name>
    <dbReference type="NCBI Taxonomy" id="41803"/>
    <lineage>
        <taxon>Eukaryota</taxon>
        <taxon>Viridiplantae</taxon>
        <taxon>Streptophyta</taxon>
        <taxon>Embryophyta</taxon>
        <taxon>Tracheophyta</taxon>
        <taxon>Spermatophyta</taxon>
        <taxon>Magnoliopsida</taxon>
        <taxon>eudicotyledons</taxon>
        <taxon>Gunneridae</taxon>
        <taxon>Pentapetalae</taxon>
        <taxon>asterids</taxon>
        <taxon>lamiids</taxon>
        <taxon>Solanales</taxon>
        <taxon>Convolvulaceae</taxon>
        <taxon>Cuscuteae</taxon>
        <taxon>Cuscuta</taxon>
        <taxon>Cuscuta subgen. Cuscuta</taxon>
    </lineage>
</organism>
<protein>
    <recommendedName>
        <fullName evidence="6">SWIM-type domain-containing protein</fullName>
    </recommendedName>
</protein>
<evidence type="ECO:0000256" key="5">
    <source>
        <dbReference type="SAM" id="MobiDB-lite"/>
    </source>
</evidence>
<dbReference type="GO" id="GO:0008270">
    <property type="term" value="F:zinc ion binding"/>
    <property type="evidence" value="ECO:0007669"/>
    <property type="project" value="UniProtKB-KW"/>
</dbReference>
<evidence type="ECO:0000259" key="6">
    <source>
        <dbReference type="PROSITE" id="PS50966"/>
    </source>
</evidence>
<dbReference type="InterPro" id="IPR007527">
    <property type="entry name" value="Znf_SWIM"/>
</dbReference>
<dbReference type="PROSITE" id="PS50966">
    <property type="entry name" value="ZF_SWIM"/>
    <property type="match status" value="1"/>
</dbReference>
<comment type="caution">
    <text evidence="7">The sequence shown here is derived from an EMBL/GenBank/DDBJ whole genome shotgun (WGS) entry which is preliminary data.</text>
</comment>
<gene>
    <name evidence="7" type="ORF">CEURO_LOCUS17058</name>
</gene>
<evidence type="ECO:0000256" key="2">
    <source>
        <dbReference type="ARBA" id="ARBA00022771"/>
    </source>
</evidence>
<dbReference type="Pfam" id="PF04434">
    <property type="entry name" value="SWIM"/>
    <property type="match status" value="1"/>
</dbReference>
<dbReference type="EMBL" id="CAMAPE010000048">
    <property type="protein sequence ID" value="CAH9105799.1"/>
    <property type="molecule type" value="Genomic_DNA"/>
</dbReference>
<dbReference type="Proteomes" id="UP001152484">
    <property type="component" value="Unassembled WGS sequence"/>
</dbReference>
<evidence type="ECO:0000313" key="7">
    <source>
        <dbReference type="EMBL" id="CAH9105799.1"/>
    </source>
</evidence>
<evidence type="ECO:0000313" key="8">
    <source>
        <dbReference type="Proteomes" id="UP001152484"/>
    </source>
</evidence>
<dbReference type="AlphaFoldDB" id="A0A9P1EI44"/>
<keyword evidence="8" id="KW-1185">Reference proteome</keyword>